<sequence>MNTSFFVRAHDPITSVTAAEAVSAFSGPHCERILAALAQGPGTADELMDRTGLTVVQIDRRLPELFRNGKARVVQFNGEDLIRDGYRVWEAA</sequence>
<evidence type="ECO:0000313" key="2">
    <source>
        <dbReference type="Proteomes" id="UP001525968"/>
    </source>
</evidence>
<dbReference type="Gene3D" id="1.10.10.10">
    <property type="entry name" value="Winged helix-like DNA-binding domain superfamily/Winged helix DNA-binding domain"/>
    <property type="match status" value="1"/>
</dbReference>
<dbReference type="Proteomes" id="UP001525968">
    <property type="component" value="Unassembled WGS sequence"/>
</dbReference>
<proteinExistence type="predicted"/>
<comment type="caution">
    <text evidence="1">The sequence shown here is derived from an EMBL/GenBank/DDBJ whole genome shotgun (WGS) entry which is preliminary data.</text>
</comment>
<dbReference type="RefSeq" id="WP_261501688.1">
    <property type="nucleotide sequence ID" value="NZ_JAODYH010000008.1"/>
</dbReference>
<accession>A0ABT2PPR0</accession>
<dbReference type="EMBL" id="JAODYH010000008">
    <property type="protein sequence ID" value="MCT9812441.1"/>
    <property type="molecule type" value="Genomic_DNA"/>
</dbReference>
<name>A0ABT2PPR0_9BURK</name>
<dbReference type="InterPro" id="IPR036390">
    <property type="entry name" value="WH_DNA-bd_sf"/>
</dbReference>
<evidence type="ECO:0008006" key="3">
    <source>
        <dbReference type="Google" id="ProtNLM"/>
    </source>
</evidence>
<keyword evidence="2" id="KW-1185">Reference proteome</keyword>
<reference evidence="1 2" key="1">
    <citation type="submission" date="2022-09" db="EMBL/GenBank/DDBJ databases">
        <title>Draft genome of isolate Be4.</title>
        <authorList>
            <person name="Sanchez-Castro I."/>
            <person name="Martinez-Rodriguez P."/>
            <person name="Descostes M."/>
            <person name="Merroun M."/>
        </authorList>
    </citation>
    <scope>NUCLEOTIDE SEQUENCE [LARGE SCALE GENOMIC DNA]</scope>
    <source>
        <strain evidence="1 2">Be4</strain>
    </source>
</reference>
<gene>
    <name evidence="1" type="ORF">N0K08_17495</name>
</gene>
<dbReference type="SUPFAM" id="SSF46785">
    <property type="entry name" value="Winged helix' DNA-binding domain"/>
    <property type="match status" value="1"/>
</dbReference>
<protein>
    <recommendedName>
        <fullName evidence="3">ArsR family transcriptional regulator</fullName>
    </recommendedName>
</protein>
<organism evidence="1 2">
    <name type="scientific">Acidovorax bellezanensis</name>
    <dbReference type="NCBI Taxonomy" id="2976702"/>
    <lineage>
        <taxon>Bacteria</taxon>
        <taxon>Pseudomonadati</taxon>
        <taxon>Pseudomonadota</taxon>
        <taxon>Betaproteobacteria</taxon>
        <taxon>Burkholderiales</taxon>
        <taxon>Comamonadaceae</taxon>
        <taxon>Acidovorax</taxon>
    </lineage>
</organism>
<evidence type="ECO:0000313" key="1">
    <source>
        <dbReference type="EMBL" id="MCT9812441.1"/>
    </source>
</evidence>
<dbReference type="InterPro" id="IPR036388">
    <property type="entry name" value="WH-like_DNA-bd_sf"/>
</dbReference>